<name>A0ABX8QTP7_9ACTN</name>
<dbReference type="PRINTS" id="PR00311">
    <property type="entry name" value="BLEOMYCINRST"/>
</dbReference>
<organism evidence="5 6">
    <name type="scientific">Actinomadura graeca</name>
    <dbReference type="NCBI Taxonomy" id="2750812"/>
    <lineage>
        <taxon>Bacteria</taxon>
        <taxon>Bacillati</taxon>
        <taxon>Actinomycetota</taxon>
        <taxon>Actinomycetes</taxon>
        <taxon>Streptosporangiales</taxon>
        <taxon>Thermomonosporaceae</taxon>
        <taxon>Actinomadura</taxon>
    </lineage>
</organism>
<dbReference type="RefSeq" id="WP_231335305.1">
    <property type="nucleotide sequence ID" value="NZ_CP059572.1"/>
</dbReference>
<evidence type="ECO:0000256" key="1">
    <source>
        <dbReference type="ARBA" id="ARBA00011051"/>
    </source>
</evidence>
<dbReference type="SUPFAM" id="SSF54593">
    <property type="entry name" value="Glyoxalase/Bleomycin resistance protein/Dihydroxybiphenyl dioxygenase"/>
    <property type="match status" value="1"/>
</dbReference>
<dbReference type="InterPro" id="IPR029068">
    <property type="entry name" value="Glyas_Bleomycin-R_OHBP_Dase"/>
</dbReference>
<dbReference type="InterPro" id="IPR000335">
    <property type="entry name" value="Bleomycin-R"/>
</dbReference>
<evidence type="ECO:0000256" key="2">
    <source>
        <dbReference type="ARBA" id="ARBA00021572"/>
    </source>
</evidence>
<proteinExistence type="inferred from homology"/>
<accession>A0ABX8QTP7</accession>
<dbReference type="Proteomes" id="UP001049518">
    <property type="component" value="Chromosome"/>
</dbReference>
<gene>
    <name evidence="5" type="ORF">AGRA3207_003057</name>
</gene>
<comment type="similarity">
    <text evidence="1">Belongs to the bleomycin resistance protein family.</text>
</comment>
<evidence type="ECO:0000259" key="4">
    <source>
        <dbReference type="PROSITE" id="PS51819"/>
    </source>
</evidence>
<evidence type="ECO:0000256" key="3">
    <source>
        <dbReference type="ARBA" id="ARBA00023251"/>
    </source>
</evidence>
<keyword evidence="3" id="KW-0046">Antibiotic resistance</keyword>
<dbReference type="Gene3D" id="3.10.180.10">
    <property type="entry name" value="2,3-Dihydroxybiphenyl 1,2-Dioxygenase, domain 1"/>
    <property type="match status" value="1"/>
</dbReference>
<dbReference type="InterPro" id="IPR037523">
    <property type="entry name" value="VOC_core"/>
</dbReference>
<dbReference type="Pfam" id="PF00903">
    <property type="entry name" value="Glyoxalase"/>
    <property type="match status" value="1"/>
</dbReference>
<keyword evidence="6" id="KW-1185">Reference proteome</keyword>
<dbReference type="PROSITE" id="PS51819">
    <property type="entry name" value="VOC"/>
    <property type="match status" value="1"/>
</dbReference>
<dbReference type="InterPro" id="IPR004360">
    <property type="entry name" value="Glyas_Fos-R_dOase_dom"/>
</dbReference>
<dbReference type="CDD" id="cd08349">
    <property type="entry name" value="BLMA_like"/>
    <property type="match status" value="1"/>
</dbReference>
<evidence type="ECO:0000313" key="6">
    <source>
        <dbReference type="Proteomes" id="UP001049518"/>
    </source>
</evidence>
<reference evidence="5" key="1">
    <citation type="submission" date="2020-07" db="EMBL/GenBank/DDBJ databases">
        <authorList>
            <person name="Tarantini F.S."/>
            <person name="Hong K.W."/>
            <person name="Chan K.G."/>
        </authorList>
    </citation>
    <scope>NUCLEOTIDE SEQUENCE</scope>
    <source>
        <strain evidence="5">32-07</strain>
    </source>
</reference>
<sequence>MEEHAVPILPSRDLDETLGFYSRLGFEERGAWQEYGYLIVARGSVQLHFSLQPDVDPLATAGGCYLYVTDADALHRIWDEVGVPTDRATGSRLAAPVDTDWGMREFTLVDRSGNLLRVGSPLAPA</sequence>
<feature type="domain" description="VOC" evidence="4">
    <location>
        <begin position="1"/>
        <end position="121"/>
    </location>
</feature>
<evidence type="ECO:0000313" key="5">
    <source>
        <dbReference type="EMBL" id="QXJ22110.1"/>
    </source>
</evidence>
<dbReference type="EMBL" id="CP059572">
    <property type="protein sequence ID" value="QXJ22110.1"/>
    <property type="molecule type" value="Genomic_DNA"/>
</dbReference>
<protein>
    <recommendedName>
        <fullName evidence="2">Bleomycin resistance protein</fullName>
    </recommendedName>
</protein>